<dbReference type="OMA" id="PMYTFYL"/>
<dbReference type="Pfam" id="PF00067">
    <property type="entry name" value="p450"/>
    <property type="match status" value="1"/>
</dbReference>
<proteinExistence type="inferred from homology"/>
<dbReference type="EMBL" id="JH687817">
    <property type="protein sequence ID" value="EJD39100.1"/>
    <property type="molecule type" value="Genomic_DNA"/>
</dbReference>
<dbReference type="InParanoid" id="J0D182"/>
<evidence type="ECO:0000256" key="9">
    <source>
        <dbReference type="PIRSR" id="PIRSR602401-1"/>
    </source>
</evidence>
<dbReference type="InterPro" id="IPR001128">
    <property type="entry name" value="Cyt_P450"/>
</dbReference>
<dbReference type="eggNOG" id="KOG0156">
    <property type="taxonomic scope" value="Eukaryota"/>
</dbReference>
<dbReference type="OrthoDB" id="2789670at2759"/>
<evidence type="ECO:0000256" key="5">
    <source>
        <dbReference type="ARBA" id="ARBA00022723"/>
    </source>
</evidence>
<evidence type="ECO:0000256" key="8">
    <source>
        <dbReference type="ARBA" id="ARBA00023033"/>
    </source>
</evidence>
<evidence type="ECO:0000256" key="4">
    <source>
        <dbReference type="ARBA" id="ARBA00022617"/>
    </source>
</evidence>
<dbReference type="FunCoup" id="J0D182">
    <property type="interactions" value="70"/>
</dbReference>
<dbReference type="GO" id="GO:0004497">
    <property type="term" value="F:monooxygenase activity"/>
    <property type="evidence" value="ECO:0007669"/>
    <property type="project" value="UniProtKB-KW"/>
</dbReference>
<evidence type="ECO:0000256" key="2">
    <source>
        <dbReference type="ARBA" id="ARBA00005179"/>
    </source>
</evidence>
<evidence type="ECO:0000256" key="1">
    <source>
        <dbReference type="ARBA" id="ARBA00001971"/>
    </source>
</evidence>
<evidence type="ECO:0000256" key="10">
    <source>
        <dbReference type="RuleBase" id="RU000461"/>
    </source>
</evidence>
<comment type="cofactor">
    <cofactor evidence="1 9">
        <name>heme</name>
        <dbReference type="ChEBI" id="CHEBI:30413"/>
    </cofactor>
</comment>
<dbReference type="PANTHER" id="PTHR46300:SF7">
    <property type="entry name" value="P450, PUTATIVE (EUROFUNG)-RELATED"/>
    <property type="match status" value="1"/>
</dbReference>
<accession>J0D182</accession>
<dbReference type="SUPFAM" id="SSF48264">
    <property type="entry name" value="Cytochrome P450"/>
    <property type="match status" value="1"/>
</dbReference>
<evidence type="ECO:0000313" key="11">
    <source>
        <dbReference type="EMBL" id="EJD39100.1"/>
    </source>
</evidence>
<keyword evidence="12" id="KW-1185">Reference proteome</keyword>
<dbReference type="PRINTS" id="PR00463">
    <property type="entry name" value="EP450I"/>
</dbReference>
<organism evidence="11 12">
    <name type="scientific">Auricularia subglabra (strain TFB-10046 / SS5)</name>
    <name type="common">White-rot fungus</name>
    <name type="synonym">Auricularia delicata (strain TFB10046)</name>
    <dbReference type="NCBI Taxonomy" id="717982"/>
    <lineage>
        <taxon>Eukaryota</taxon>
        <taxon>Fungi</taxon>
        <taxon>Dikarya</taxon>
        <taxon>Basidiomycota</taxon>
        <taxon>Agaricomycotina</taxon>
        <taxon>Agaricomycetes</taxon>
        <taxon>Auriculariales</taxon>
        <taxon>Auriculariaceae</taxon>
        <taxon>Auricularia</taxon>
    </lineage>
</organism>
<comment type="pathway">
    <text evidence="2">Secondary metabolite biosynthesis.</text>
</comment>
<keyword evidence="4 9" id="KW-0349">Heme</keyword>
<dbReference type="CDD" id="cd11065">
    <property type="entry name" value="CYP64-like"/>
    <property type="match status" value="1"/>
</dbReference>
<keyword evidence="5 9" id="KW-0479">Metal-binding</keyword>
<gene>
    <name evidence="11" type="ORF">AURDEDRAFT_187549</name>
</gene>
<dbReference type="Gene3D" id="1.10.630.10">
    <property type="entry name" value="Cytochrome P450"/>
    <property type="match status" value="1"/>
</dbReference>
<dbReference type="KEGG" id="adl:AURDEDRAFT_187549"/>
<dbReference type="GO" id="GO:0005506">
    <property type="term" value="F:iron ion binding"/>
    <property type="evidence" value="ECO:0007669"/>
    <property type="project" value="InterPro"/>
</dbReference>
<comment type="similarity">
    <text evidence="3 10">Belongs to the cytochrome P450 family.</text>
</comment>
<keyword evidence="6 10" id="KW-0560">Oxidoreductase</keyword>
<dbReference type="InterPro" id="IPR017972">
    <property type="entry name" value="Cyt_P450_CS"/>
</dbReference>
<protein>
    <submittedName>
        <fullName evidence="11">Cytochrome P450</fullName>
    </submittedName>
</protein>
<dbReference type="GO" id="GO:0016705">
    <property type="term" value="F:oxidoreductase activity, acting on paired donors, with incorporation or reduction of molecular oxygen"/>
    <property type="evidence" value="ECO:0007669"/>
    <property type="project" value="InterPro"/>
</dbReference>
<keyword evidence="7 9" id="KW-0408">Iron</keyword>
<evidence type="ECO:0000256" key="7">
    <source>
        <dbReference type="ARBA" id="ARBA00023004"/>
    </source>
</evidence>
<keyword evidence="8 10" id="KW-0503">Monooxygenase</keyword>
<dbReference type="InterPro" id="IPR002401">
    <property type="entry name" value="Cyt_P450_E_grp-I"/>
</dbReference>
<reference evidence="12" key="1">
    <citation type="journal article" date="2012" name="Science">
        <title>The Paleozoic origin of enzymatic lignin decomposition reconstructed from 31 fungal genomes.</title>
        <authorList>
            <person name="Floudas D."/>
            <person name="Binder M."/>
            <person name="Riley R."/>
            <person name="Barry K."/>
            <person name="Blanchette R.A."/>
            <person name="Henrissat B."/>
            <person name="Martinez A.T."/>
            <person name="Otillar R."/>
            <person name="Spatafora J.W."/>
            <person name="Yadav J.S."/>
            <person name="Aerts A."/>
            <person name="Benoit I."/>
            <person name="Boyd A."/>
            <person name="Carlson A."/>
            <person name="Copeland A."/>
            <person name="Coutinho P.M."/>
            <person name="de Vries R.P."/>
            <person name="Ferreira P."/>
            <person name="Findley K."/>
            <person name="Foster B."/>
            <person name="Gaskell J."/>
            <person name="Glotzer D."/>
            <person name="Gorecki P."/>
            <person name="Heitman J."/>
            <person name="Hesse C."/>
            <person name="Hori C."/>
            <person name="Igarashi K."/>
            <person name="Jurgens J.A."/>
            <person name="Kallen N."/>
            <person name="Kersten P."/>
            <person name="Kohler A."/>
            <person name="Kuees U."/>
            <person name="Kumar T.K.A."/>
            <person name="Kuo A."/>
            <person name="LaButti K."/>
            <person name="Larrondo L.F."/>
            <person name="Lindquist E."/>
            <person name="Ling A."/>
            <person name="Lombard V."/>
            <person name="Lucas S."/>
            <person name="Lundell T."/>
            <person name="Martin R."/>
            <person name="McLaughlin D.J."/>
            <person name="Morgenstern I."/>
            <person name="Morin E."/>
            <person name="Murat C."/>
            <person name="Nagy L.G."/>
            <person name="Nolan M."/>
            <person name="Ohm R.A."/>
            <person name="Patyshakuliyeva A."/>
            <person name="Rokas A."/>
            <person name="Ruiz-Duenas F.J."/>
            <person name="Sabat G."/>
            <person name="Salamov A."/>
            <person name="Samejima M."/>
            <person name="Schmutz J."/>
            <person name="Slot J.C."/>
            <person name="St John F."/>
            <person name="Stenlid J."/>
            <person name="Sun H."/>
            <person name="Sun S."/>
            <person name="Syed K."/>
            <person name="Tsang A."/>
            <person name="Wiebenga A."/>
            <person name="Young D."/>
            <person name="Pisabarro A."/>
            <person name="Eastwood D.C."/>
            <person name="Martin F."/>
            <person name="Cullen D."/>
            <person name="Grigoriev I.V."/>
            <person name="Hibbett D.S."/>
        </authorList>
    </citation>
    <scope>NUCLEOTIDE SEQUENCE [LARGE SCALE GENOMIC DNA]</scope>
    <source>
        <strain evidence="12">TFB10046</strain>
    </source>
</reference>
<dbReference type="PROSITE" id="PS00086">
    <property type="entry name" value="CYTOCHROME_P450"/>
    <property type="match status" value="1"/>
</dbReference>
<name>J0D182_AURST</name>
<feature type="binding site" description="axial binding residue" evidence="9">
    <location>
        <position position="471"/>
    </location>
    <ligand>
        <name>heme</name>
        <dbReference type="ChEBI" id="CHEBI:30413"/>
    </ligand>
    <ligandPart>
        <name>Fe</name>
        <dbReference type="ChEBI" id="CHEBI:18248"/>
    </ligandPart>
</feature>
<dbReference type="AlphaFoldDB" id="J0D182"/>
<dbReference type="PANTHER" id="PTHR46300">
    <property type="entry name" value="P450, PUTATIVE (EUROFUNG)-RELATED-RELATED"/>
    <property type="match status" value="1"/>
</dbReference>
<sequence length="546" mass="60265">MGEFPTQFPTAPMFNRLLFKSGPLNCESRGSLMFPLESPTAAAVAVVAASAVYVVFLKFRSTPKLPPGPQGVPLLGNALSIPAEHPWLRFSAWSKTYGDVVSLKALGQSIIILSSSEAVEDLLVKRGAIYSDRPRLVMAWELVGWGKSLPGLGYGERFRQYRKHTSRIIGARGAQSYIPQEEHATAAFLRRLIDSPENFEAHVRWVVAALILRLTYGYNAAERDDHLVEVVETGMANFSLSTTPGWIVDIVPAIRFLPAWLPGMGFLRQARIWSAEATAMIHEPFKFVKSQLESGTARHSFSASMLQGEDGSGVAPHEEDIIMWIAGSLYGGGADTTASSDLSFFLAMTLYPDVQRKAQEEIDALTGGERLPVYADRARLPYIDALVKEIHRWHPIGPLGLPHYVAQADEYRGWSIPAGSIVIANIWHLLHDPEKYPDPMKFDPERYLRAAPPGINEDPKSSAFGFGRRECPGKYIADSSVWLLVAMTLAAFDISKAVDGNGKPITPQENYASGTISHPLPFKCDIKLRSAKWDQLITAERVFTAM</sequence>
<dbReference type="InterPro" id="IPR036396">
    <property type="entry name" value="Cyt_P450_sf"/>
</dbReference>
<evidence type="ECO:0000256" key="3">
    <source>
        <dbReference type="ARBA" id="ARBA00010617"/>
    </source>
</evidence>
<evidence type="ECO:0000313" key="12">
    <source>
        <dbReference type="Proteomes" id="UP000006514"/>
    </source>
</evidence>
<dbReference type="GO" id="GO:0020037">
    <property type="term" value="F:heme binding"/>
    <property type="evidence" value="ECO:0007669"/>
    <property type="project" value="InterPro"/>
</dbReference>
<dbReference type="InterPro" id="IPR050364">
    <property type="entry name" value="Cytochrome_P450_fung"/>
</dbReference>
<dbReference type="Proteomes" id="UP000006514">
    <property type="component" value="Unassembled WGS sequence"/>
</dbReference>
<evidence type="ECO:0000256" key="6">
    <source>
        <dbReference type="ARBA" id="ARBA00023002"/>
    </source>
</evidence>